<feature type="transmembrane region" description="Helical" evidence="14">
    <location>
        <begin position="7"/>
        <end position="26"/>
    </location>
</feature>
<proteinExistence type="inferred from homology"/>
<evidence type="ECO:0000256" key="8">
    <source>
        <dbReference type="ARBA" id="ARBA00023053"/>
    </source>
</evidence>
<dbReference type="GO" id="GO:0006814">
    <property type="term" value="P:sodium ion transport"/>
    <property type="evidence" value="ECO:0007669"/>
    <property type="project" value="UniProtKB-KW"/>
</dbReference>
<sequence length="559" mass="60073">MWLGLDYAIWCVVLIYLLAMLALGWWSRGRASSQDGYLMGERKFNTPMMIMHSFGAGTNPGDAAGVVSGSTQAGASGVWVSWLWMYGTPFYWLIAPMVRRMRCLTMADYFEERFGGAASALYILVSASAMVVCLASVLLATTKTVQGMMGRVGTPDAELWFYGILIVTTLTFMLYSYWGGIVAAIRTDFIQGLMMIVLSFLVVPVALNLETVGGIKGMQATLAAASREHGTDLLSIFGPDRFNLGVVLMLCMQAPLSAMALPHLATVCGAGKTEWQGRMGFAGGNMLKRFCTIGWALLGMAWLAHLISQGVVVDAAVADAAFGDAIRALLPPVLQGVMLACILAAAMSSGNAFQVTVAGLFSENLYKRYVNPSAGDLQKLRVTKTVGLIYVLLAVLVAILMRDVVQTIMTYFTILALVGISTAMGMLWRRMNQTGMMTATLLAVAVFAGTRLNVFHLPSGLAIGAPIAAGVIGGIVGSLLSRPPDREKVDRFFTKIYTPVGQEDKLGQSLDEAVPADRRWLTAGGLFVVKPSRQSWVGFLAFFGLCMASLWTMLALLGG</sequence>
<accession>A0A0G3ELW0</accession>
<feature type="transmembrane region" description="Helical" evidence="14">
    <location>
        <begin position="536"/>
        <end position="557"/>
    </location>
</feature>
<keyword evidence="10 14" id="KW-0472">Membrane</keyword>
<dbReference type="STRING" id="1307763.L21SP4_01914"/>
<dbReference type="EMBL" id="CP010904">
    <property type="protein sequence ID" value="AKJ65149.1"/>
    <property type="molecule type" value="Genomic_DNA"/>
</dbReference>
<feature type="transmembrane region" description="Helical" evidence="14">
    <location>
        <begin position="382"/>
        <end position="402"/>
    </location>
</feature>
<evidence type="ECO:0000256" key="10">
    <source>
        <dbReference type="ARBA" id="ARBA00023136"/>
    </source>
</evidence>
<feature type="transmembrane region" description="Helical" evidence="14">
    <location>
        <begin position="286"/>
        <end position="307"/>
    </location>
</feature>
<dbReference type="InterPro" id="IPR001734">
    <property type="entry name" value="Na/solute_symporter"/>
</dbReference>
<keyword evidence="16" id="KW-1185">Reference proteome</keyword>
<evidence type="ECO:0000256" key="14">
    <source>
        <dbReference type="SAM" id="Phobius"/>
    </source>
</evidence>
<evidence type="ECO:0000256" key="12">
    <source>
        <dbReference type="ARBA" id="ARBA00033708"/>
    </source>
</evidence>
<feature type="transmembrane region" description="Helical" evidence="14">
    <location>
        <begin position="242"/>
        <end position="265"/>
    </location>
</feature>
<dbReference type="CDD" id="cd10322">
    <property type="entry name" value="SLC5sbd"/>
    <property type="match status" value="1"/>
</dbReference>
<feature type="transmembrane region" description="Helical" evidence="14">
    <location>
        <begin position="79"/>
        <end position="98"/>
    </location>
</feature>
<dbReference type="InterPro" id="IPR038377">
    <property type="entry name" value="Na/Glc_symporter_sf"/>
</dbReference>
<dbReference type="PANTHER" id="PTHR48086">
    <property type="entry name" value="SODIUM/PROLINE SYMPORTER-RELATED"/>
    <property type="match status" value="1"/>
</dbReference>
<keyword evidence="5 14" id="KW-0812">Transmembrane</keyword>
<keyword evidence="4" id="KW-1003">Cell membrane</keyword>
<evidence type="ECO:0000256" key="2">
    <source>
        <dbReference type="ARBA" id="ARBA00006434"/>
    </source>
</evidence>
<feature type="transmembrane region" description="Helical" evidence="14">
    <location>
        <begin position="435"/>
        <end position="454"/>
    </location>
</feature>
<comment type="catalytic activity">
    <reaction evidence="12">
        <text>L-proline(in) + Na(+)(in) = L-proline(out) + Na(+)(out)</text>
        <dbReference type="Rhea" id="RHEA:28967"/>
        <dbReference type="ChEBI" id="CHEBI:29101"/>
        <dbReference type="ChEBI" id="CHEBI:60039"/>
    </reaction>
</comment>
<evidence type="ECO:0000256" key="3">
    <source>
        <dbReference type="ARBA" id="ARBA00022448"/>
    </source>
</evidence>
<keyword evidence="8" id="KW-0915">Sodium</keyword>
<evidence type="ECO:0000256" key="6">
    <source>
        <dbReference type="ARBA" id="ARBA00022847"/>
    </source>
</evidence>
<dbReference type="Pfam" id="PF00474">
    <property type="entry name" value="SSF"/>
    <property type="match status" value="1"/>
</dbReference>
<feature type="transmembrane region" description="Helical" evidence="14">
    <location>
        <begin position="119"/>
        <end position="139"/>
    </location>
</feature>
<dbReference type="Gene3D" id="1.20.1730.10">
    <property type="entry name" value="Sodium/glucose cotransporter"/>
    <property type="match status" value="1"/>
</dbReference>
<evidence type="ECO:0000256" key="4">
    <source>
        <dbReference type="ARBA" id="ARBA00022475"/>
    </source>
</evidence>
<reference evidence="16" key="1">
    <citation type="submission" date="2015-02" db="EMBL/GenBank/DDBJ databases">
        <title>Description and complete genome sequence of the first cultured representative of the subdivision 5 of the Verrucomicrobia phylum.</title>
        <authorList>
            <person name="Spring S."/>
            <person name="Bunk B."/>
            <person name="Sproer C."/>
            <person name="Klenk H.-P."/>
        </authorList>
    </citation>
    <scope>NUCLEOTIDE SEQUENCE [LARGE SCALE GENOMIC DNA]</scope>
    <source>
        <strain evidence="16">L21-Fru-AB</strain>
    </source>
</reference>
<dbReference type="RefSeq" id="WP_052882414.1">
    <property type="nucleotide sequence ID" value="NZ_CP010904.1"/>
</dbReference>
<dbReference type="Proteomes" id="UP000035268">
    <property type="component" value="Chromosome"/>
</dbReference>
<evidence type="ECO:0000256" key="9">
    <source>
        <dbReference type="ARBA" id="ARBA00023065"/>
    </source>
</evidence>
<feature type="transmembrane region" description="Helical" evidence="14">
    <location>
        <begin position="408"/>
        <end position="428"/>
    </location>
</feature>
<keyword evidence="6" id="KW-0769">Symport</keyword>
<dbReference type="GO" id="GO:0005886">
    <property type="term" value="C:plasma membrane"/>
    <property type="evidence" value="ECO:0007669"/>
    <property type="project" value="UniProtKB-SubCell"/>
</dbReference>
<dbReference type="GO" id="GO:0015293">
    <property type="term" value="F:symporter activity"/>
    <property type="evidence" value="ECO:0007669"/>
    <property type="project" value="UniProtKB-KW"/>
</dbReference>
<dbReference type="InterPro" id="IPR050277">
    <property type="entry name" value="Sodium:Solute_Symporter"/>
</dbReference>
<name>A0A0G3ELW0_9BACT</name>
<keyword evidence="7 14" id="KW-1133">Transmembrane helix</keyword>
<keyword evidence="11" id="KW-0739">Sodium transport</keyword>
<evidence type="ECO:0000256" key="1">
    <source>
        <dbReference type="ARBA" id="ARBA00004651"/>
    </source>
</evidence>
<comment type="similarity">
    <text evidence="2 13">Belongs to the sodium:solute symporter (SSF) (TC 2.A.21) family.</text>
</comment>
<evidence type="ECO:0000313" key="15">
    <source>
        <dbReference type="EMBL" id="AKJ65149.1"/>
    </source>
</evidence>
<comment type="subcellular location">
    <subcellularLocation>
        <location evidence="1">Cell membrane</location>
        <topology evidence="1">Multi-pass membrane protein</topology>
    </subcellularLocation>
</comment>
<keyword evidence="3" id="KW-0813">Transport</keyword>
<feature type="transmembrane region" description="Helical" evidence="14">
    <location>
        <begin position="337"/>
        <end position="361"/>
    </location>
</feature>
<dbReference type="PANTHER" id="PTHR48086:SF3">
    <property type="entry name" value="SODIUM_PROLINE SYMPORTER"/>
    <property type="match status" value="1"/>
</dbReference>
<protein>
    <submittedName>
        <fullName evidence="15">Putative symporter YidK</fullName>
    </submittedName>
</protein>
<dbReference type="KEGG" id="vbl:L21SP4_01914"/>
<gene>
    <name evidence="15" type="primary">yidK</name>
    <name evidence="15" type="ORF">L21SP4_01914</name>
</gene>
<dbReference type="OrthoDB" id="223206at2"/>
<evidence type="ECO:0000256" key="5">
    <source>
        <dbReference type="ARBA" id="ARBA00022692"/>
    </source>
</evidence>
<evidence type="ECO:0000256" key="13">
    <source>
        <dbReference type="RuleBase" id="RU362091"/>
    </source>
</evidence>
<organism evidence="15 16">
    <name type="scientific">Kiritimatiella glycovorans</name>
    <dbReference type="NCBI Taxonomy" id="1307763"/>
    <lineage>
        <taxon>Bacteria</taxon>
        <taxon>Pseudomonadati</taxon>
        <taxon>Kiritimatiellota</taxon>
        <taxon>Kiritimatiellia</taxon>
        <taxon>Kiritimatiellales</taxon>
        <taxon>Kiritimatiellaceae</taxon>
        <taxon>Kiritimatiella</taxon>
    </lineage>
</organism>
<dbReference type="AlphaFoldDB" id="A0A0G3ELW0"/>
<dbReference type="PROSITE" id="PS50283">
    <property type="entry name" value="NA_SOLUT_SYMP_3"/>
    <property type="match status" value="1"/>
</dbReference>
<feature type="transmembrane region" description="Helical" evidence="14">
    <location>
        <begin position="189"/>
        <end position="207"/>
    </location>
</feature>
<evidence type="ECO:0000256" key="11">
    <source>
        <dbReference type="ARBA" id="ARBA00023201"/>
    </source>
</evidence>
<keyword evidence="9" id="KW-0406">Ion transport</keyword>
<reference evidence="15 16" key="2">
    <citation type="journal article" date="2016" name="ISME J.">
        <title>Characterization of the first cultured representative of Verrucomicrobia subdivision 5 indicates the proposal of a novel phylum.</title>
        <authorList>
            <person name="Spring S."/>
            <person name="Bunk B."/>
            <person name="Sproer C."/>
            <person name="Schumann P."/>
            <person name="Rohde M."/>
            <person name="Tindall B.J."/>
            <person name="Klenk H.P."/>
        </authorList>
    </citation>
    <scope>NUCLEOTIDE SEQUENCE [LARGE SCALE GENOMIC DNA]</scope>
    <source>
        <strain evidence="15 16">L21-Fru-AB</strain>
    </source>
</reference>
<feature type="transmembrane region" description="Helical" evidence="14">
    <location>
        <begin position="460"/>
        <end position="481"/>
    </location>
</feature>
<feature type="transmembrane region" description="Helical" evidence="14">
    <location>
        <begin position="159"/>
        <end position="177"/>
    </location>
</feature>
<evidence type="ECO:0000313" key="16">
    <source>
        <dbReference type="Proteomes" id="UP000035268"/>
    </source>
</evidence>
<evidence type="ECO:0000256" key="7">
    <source>
        <dbReference type="ARBA" id="ARBA00022989"/>
    </source>
</evidence>